<protein>
    <submittedName>
        <fullName evidence="7">Gliding motility-associated C-terminal domain-containing protein</fullName>
    </submittedName>
</protein>
<dbReference type="Pfam" id="PF13585">
    <property type="entry name" value="CHU_C"/>
    <property type="match status" value="1"/>
</dbReference>
<keyword evidence="2" id="KW-0677">Repeat</keyword>
<dbReference type="Proteomes" id="UP001549749">
    <property type="component" value="Unassembled WGS sequence"/>
</dbReference>
<dbReference type="RefSeq" id="WP_354660870.1">
    <property type="nucleotide sequence ID" value="NZ_JBEXAC010000001.1"/>
</dbReference>
<feature type="domain" description="Cadherin" evidence="6">
    <location>
        <begin position="2182"/>
        <end position="2282"/>
    </location>
</feature>
<keyword evidence="5" id="KW-1133">Transmembrane helix</keyword>
<dbReference type="EMBL" id="JBEXAC010000001">
    <property type="protein sequence ID" value="MET6998235.1"/>
    <property type="molecule type" value="Genomic_DNA"/>
</dbReference>
<accession>A0ABV2T5E6</accession>
<dbReference type="PROSITE" id="PS50268">
    <property type="entry name" value="CADHERIN_2"/>
    <property type="match status" value="3"/>
</dbReference>
<sequence length="2551" mass="258606">MEDFYIQPRRHWGNRRIIFVSRHCLLLIIITGFSQFLMAQNTFQVAGANPLPVTSAILMRLVTGDSGNATPNSPSLANVAPTIVNLNGDMVSYLEQAFPNILDVGGNAVVSDGDSPDFDGGNITVSFLTGYTVGDVLSVQNIGTISVTGSTLNYNGAAIGTITGGTGNNPLVITFNSITVSPAIASQVFRAIAYSSLDDNPTRVSDTRNIRFTMDDGDGGISGPAIVTVSITATNDVPALLANPATVNGTENTPVFINAFTARDDDDNGGDETLTLTDDALGTFTAVAGGNVTVAGSSTSSLILTGSVAALNTFIAGNKITYTPSHGRTGVVTIKGILNDGGHTGSDGPQSAMELFTINFLAANHAPTVAISPNPLSINEDNQILINNITLADIDILNTIGTLTLTTDHGTLYAAASVAGAPVTIVSGNNTNTLVLSGKMDDLNLYVGNSVAGNKIMLFPQLNYNGAATVTVTFDDNGGTGGGNLTDTKTITVNYAAVNDAPGITYAASIVGTEDQPLTLNGVSFTDVDAGNSAVKVIYMVPSGTITGDSGGGVTVTGTGAAILVMTGTIANINTYINAGNLTYIPVADNTIDVSLTIDINDQGNTGIDPGTSGDANSESARITQNLRFIAVNDAPTLTVTTPINLTEDVTAHINGITVADVDADPNDVQLTFTLSPGTGTLNAAVSGSIAVGTSFNTVILTGKLADINTYIAGNNLTYTPALNLNGDINLNLSLSDLGNTGSGGTKKATATVVLHINGVNDAGATPTVPASPFSVREDVATAITPLAFADVDAGTGIVEVTVAVPNGSGTISATGSGGVSVSGSGTNAAVLSGTITDINAFCAGDNVFYTTALNSTAGGIICTISYNDKGNTGTGSENVSTSTFTINIIAVNDAPVIFAPATISVDMNTILVFNLANSISTSDVDNTSSPMRMKLTATQGLMSLTSLGGITFITGAPGTNVIAMEIQGTPANVNAALSTLTYRPGANYYGAATITAIADDLGNTGDGGARTDTKMININVNPTFPQLTNVTATATDGSYKLGDIIDVQLTFSVPVNVTGTPQLKLETGATDRLIDYTGGTGTNTLTFSYTVQAGDQSSDLDYAATTALTLNGGTIKNAATMDAQLTLPAPGTAGSLGANKALIIDGIIPIVSSVAVPGNKTYVAAEPLSFIVNTSEGVTVTGTPLLTLKVGGTNVNATYTGGTGTNALSFAYTVVTGDLDTDGIDVVALALNGGTIADAAGNKLALTLNNVGATTGVKVDAVVPTVTSIAVPANGTYIAGQALNFTVNTAENVIVTGTPTLTVKIGGTNVNASLTGGTGTNALTFAYTVAAGDLDTDGIDVVALVLNGGTIADAAGNNLTLTLNNVGATTGVKVDAVIPVVTSVAVPADKTYKAGEVLTLTVHYSEPVEVTGTPALTVTIGATAKAFTYTGGTGTAELTFSYTVVNGEEDNDGITVPATITLNSATIQDAAANNAELTLNAVGATNNVKVDAVAPTITSVNVPGNKTYVAAEPLSFIVNTSENVIVTGTPSLTVKVGSTNINANYVSGTGSNALTFTYTVVAGDLDTDGIEVMTLALNGGTIADAAGNNLVLTLNNVGVTTGVKVDAVVPTVTSIAVPANGTYIAGQALNFTVNTAENVIVTGTPTLTVKIGGTNVNASLTGGTGTNALTFAYTVAAGDLDTDGIDVVALALNGGTIADAAGNNLTLTLNNVGTTTDVKVDAVIPVVTGVAVPADKTYKAGEVLAVTVHYSEPVVVTGTPAINVTIGATAKAFTYTGGTGTAELTFSYTVVNGEEDNDGITVPATITLNSATIQDAAANNAGLTLNAVGATNNVKVDAVAPTITSVNVPGNKTYVGGEVLHFTVNTSENVIVTATPALMLKVGGATVNATYTGGTGTNVLTFAYTIAAGDLDTDGIEVTSLAFSGGNIADPAGNVLDLTLNSVGNTAGVLVDAVIPVVTNVAVPADKMYTAGQTLTLAVHYTESVLVTGMPAINVTIGTTTKAFIYNGGTGTKVLTFNYTVAAGDLDRDGITIPAGITLGAATIKDAAGNNVDLTLNNVGNTSTVLVDAVPPVVMPGQSFNVNESSIAGTVVGTVTGTDPGSTGTLQQWTIVSNVNPDGDATPAFTIHPATGVITVNDAGDLDYEKNATFTITVKVSDGVNISATENVVINLNNLPEPPTSISLASAILPENGAAGDVAGDLLSTSDEPGGTFTYTLVAGTGSEDNNAFTITGAQVLAKQAFNYEAKSSYNIRVRSTTQNGEFLEKAFVINITDVNEAPTLGAIGPVAYCATANEESIALVNVTAGPETAQTVTVTAANTNNALFSSFAVVGNTLRFRFTTGASGTASITVTVKDNGGTDHGGVNQVQQTFALSVTSISTPVITSNKGVMVSKGDVVLLTATGGTTYTWTADIPTSIISGENTPAVTVRPQQKVIYTVTAANLAGCTAQQSITIDVKDDYKVDATNIMTPNGDGINDRFVIKNIDSYPNNDLKVFDRSGRLIYTKHGYLNEWNATLNGKPLEEGTYYYILDFGPGLPKVKGFITIIRDKF</sequence>
<dbReference type="InterPro" id="IPR039808">
    <property type="entry name" value="Cadherin"/>
</dbReference>
<evidence type="ECO:0000256" key="1">
    <source>
        <dbReference type="ARBA" id="ARBA00004370"/>
    </source>
</evidence>
<dbReference type="SMART" id="SM00112">
    <property type="entry name" value="CA"/>
    <property type="match status" value="2"/>
</dbReference>
<evidence type="ECO:0000313" key="8">
    <source>
        <dbReference type="Proteomes" id="UP001549749"/>
    </source>
</evidence>
<dbReference type="InterPro" id="IPR002126">
    <property type="entry name" value="Cadherin-like_dom"/>
</dbReference>
<dbReference type="SUPFAM" id="SSF49313">
    <property type="entry name" value="Cadherin-like"/>
    <property type="match status" value="1"/>
</dbReference>
<keyword evidence="5" id="KW-0812">Transmembrane</keyword>
<keyword evidence="3" id="KW-0106">Calcium</keyword>
<organism evidence="7 8">
    <name type="scientific">Chitinophaga defluvii</name>
    <dbReference type="NCBI Taxonomy" id="3163343"/>
    <lineage>
        <taxon>Bacteria</taxon>
        <taxon>Pseudomonadati</taxon>
        <taxon>Bacteroidota</taxon>
        <taxon>Chitinophagia</taxon>
        <taxon>Chitinophagales</taxon>
        <taxon>Chitinophagaceae</taxon>
        <taxon>Chitinophaga</taxon>
    </lineage>
</organism>
<name>A0ABV2T5E6_9BACT</name>
<dbReference type="PANTHER" id="PTHR24027:SF438">
    <property type="entry name" value="CADHERIN 23"/>
    <property type="match status" value="1"/>
</dbReference>
<reference evidence="7 8" key="1">
    <citation type="submission" date="2024-06" db="EMBL/GenBank/DDBJ databases">
        <title>Chitinophaga defluvii sp. nov., isolated from municipal sewage.</title>
        <authorList>
            <person name="Zhang L."/>
        </authorList>
    </citation>
    <scope>NUCLEOTIDE SEQUENCE [LARGE SCALE GENOMIC DNA]</scope>
    <source>
        <strain evidence="7 8">H8</strain>
    </source>
</reference>
<dbReference type="Gene3D" id="2.60.40.60">
    <property type="entry name" value="Cadherins"/>
    <property type="match status" value="2"/>
</dbReference>
<evidence type="ECO:0000256" key="5">
    <source>
        <dbReference type="SAM" id="Phobius"/>
    </source>
</evidence>
<evidence type="ECO:0000259" key="6">
    <source>
        <dbReference type="PROSITE" id="PS50268"/>
    </source>
</evidence>
<dbReference type="NCBIfam" id="TIGR04131">
    <property type="entry name" value="Bac_Flav_CTERM"/>
    <property type="match status" value="1"/>
</dbReference>
<evidence type="ECO:0000256" key="3">
    <source>
        <dbReference type="ARBA" id="ARBA00022837"/>
    </source>
</evidence>
<gene>
    <name evidence="7" type="ORF">ABR189_12690</name>
</gene>
<dbReference type="InterPro" id="IPR026341">
    <property type="entry name" value="T9SS_type_B"/>
</dbReference>
<comment type="subcellular location">
    <subcellularLocation>
        <location evidence="1">Membrane</location>
    </subcellularLocation>
</comment>
<proteinExistence type="predicted"/>
<evidence type="ECO:0000313" key="7">
    <source>
        <dbReference type="EMBL" id="MET6998235.1"/>
    </source>
</evidence>
<feature type="domain" description="Cadherin" evidence="6">
    <location>
        <begin position="2075"/>
        <end position="2182"/>
    </location>
</feature>
<comment type="caution">
    <text evidence="7">The sequence shown here is derived from an EMBL/GenBank/DDBJ whole genome shotgun (WGS) entry which is preliminary data.</text>
</comment>
<dbReference type="Pfam" id="PF00028">
    <property type="entry name" value="Cadherin"/>
    <property type="match status" value="1"/>
</dbReference>
<dbReference type="InterPro" id="IPR015919">
    <property type="entry name" value="Cadherin-like_sf"/>
</dbReference>
<evidence type="ECO:0000256" key="2">
    <source>
        <dbReference type="ARBA" id="ARBA00022737"/>
    </source>
</evidence>
<feature type="domain" description="Cadherin" evidence="6">
    <location>
        <begin position="657"/>
        <end position="769"/>
    </location>
</feature>
<evidence type="ECO:0000256" key="4">
    <source>
        <dbReference type="ARBA" id="ARBA00023136"/>
    </source>
</evidence>
<dbReference type="PANTHER" id="PTHR24027">
    <property type="entry name" value="CADHERIN-23"/>
    <property type="match status" value="1"/>
</dbReference>
<keyword evidence="8" id="KW-1185">Reference proteome</keyword>
<keyword evidence="4 5" id="KW-0472">Membrane</keyword>
<feature type="transmembrane region" description="Helical" evidence="5">
    <location>
        <begin position="20"/>
        <end position="38"/>
    </location>
</feature>
<dbReference type="CDD" id="cd11304">
    <property type="entry name" value="Cadherin_repeat"/>
    <property type="match status" value="2"/>
</dbReference>